<name>A0A2U4FKQ6_9SPIR</name>
<proteinExistence type="predicted"/>
<evidence type="ECO:0000313" key="4">
    <source>
        <dbReference type="Proteomes" id="UP000011663"/>
    </source>
</evidence>
<reference evidence="3 4" key="1">
    <citation type="submission" date="2012-07" db="EMBL/GenBank/DDBJ databases">
        <title>Genome sequence of Brachyspira sp. 30446, isolated from a pig with mucohaemorrhagic colitis.</title>
        <authorList>
            <person name="Rubin J.E."/>
            <person name="Fernando C."/>
            <person name="Harding J.C.S."/>
            <person name="Hill J.E."/>
        </authorList>
    </citation>
    <scope>NUCLEOTIDE SEQUENCE [LARGE SCALE GENOMIC DNA]</scope>
    <source>
        <strain evidence="3 4">30446</strain>
    </source>
</reference>
<organism evidence="3 4">
    <name type="scientific">Brachyspira hampsonii 30446</name>
    <dbReference type="NCBI Taxonomy" id="1289135"/>
    <lineage>
        <taxon>Bacteria</taxon>
        <taxon>Pseudomonadati</taxon>
        <taxon>Spirochaetota</taxon>
        <taxon>Spirochaetia</taxon>
        <taxon>Brachyspirales</taxon>
        <taxon>Brachyspiraceae</taxon>
        <taxon>Brachyspira</taxon>
    </lineage>
</organism>
<dbReference type="Pfam" id="PF03235">
    <property type="entry name" value="GmrSD_N"/>
    <property type="match status" value="1"/>
</dbReference>
<dbReference type="OrthoDB" id="9798761at2"/>
<protein>
    <submittedName>
        <fullName evidence="3">Uncharacterized protein</fullName>
    </submittedName>
</protein>
<feature type="domain" description="GmrSD restriction endonucleases N-terminal" evidence="1">
    <location>
        <begin position="13"/>
        <end position="175"/>
    </location>
</feature>
<dbReference type="PANTHER" id="PTHR35149:SF2">
    <property type="entry name" value="DUF262 DOMAIN-CONTAINING PROTEIN"/>
    <property type="match status" value="1"/>
</dbReference>
<dbReference type="Pfam" id="PF25202">
    <property type="entry name" value="DUF7834"/>
    <property type="match status" value="1"/>
</dbReference>
<dbReference type="InterPro" id="IPR004919">
    <property type="entry name" value="GmrSD_N"/>
</dbReference>
<evidence type="ECO:0000259" key="1">
    <source>
        <dbReference type="Pfam" id="PF03235"/>
    </source>
</evidence>
<dbReference type="GeneID" id="66486969"/>
<comment type="caution">
    <text evidence="3">The sequence shown here is derived from an EMBL/GenBank/DDBJ whole genome shotgun (WGS) entry which is preliminary data.</text>
</comment>
<feature type="domain" description="DUF7834" evidence="2">
    <location>
        <begin position="186"/>
        <end position="432"/>
    </location>
</feature>
<dbReference type="InterPro" id="IPR057156">
    <property type="entry name" value="DUF7834"/>
</dbReference>
<dbReference type="STRING" id="1289135.A966_02541"/>
<dbReference type="Proteomes" id="UP000011663">
    <property type="component" value="Unassembled WGS sequence"/>
</dbReference>
<evidence type="ECO:0000313" key="3">
    <source>
        <dbReference type="EMBL" id="EKV57971.1"/>
    </source>
</evidence>
<sequence length="477" mass="57302">MNIKVKIMTPSKLLKKELTVPEYQRFYVWNQDKIEELIDDLKYFFENNKEDHNKYYLGTILIHLETKKNTNKKIYNIIDGQQRIISLLIIDYVLRKKRFPIKAEFNSKITLKNINNNFKYICSKSIKNILPKNFLNKISFTVIYTKSEDDAFTFFDTQNGRGVNLAAVDYLKAYHLRAIKNTDLLNDTAQKWDKNNRIKKDNESNNLNILFYNILWRARKWKGNNLYFENKDEILKEFQKHTDKNWDIDKIRYCYQINSLSDFNNNQDKSCIQENIIDIIRNDNEKDYCFMLRQPIVEGINFFLYTNKYNAVYDYLFNLPKNDDKQFQYFDNLYNCVYKNKISNYFKYFFELLCVVYYDKFGENNFLKFALYCDYLIGNHRIIKKKIYKESIIKIIKDSSENIIDVIFMAFDTEDVLSFIKDNTPEIDKNSEITYEGVIGEYRKSYINFINTIGINLKNDLDKENIISKIIEISNKL</sequence>
<dbReference type="RefSeq" id="WP_008722021.1">
    <property type="nucleotide sequence ID" value="NZ_JH994110.1"/>
</dbReference>
<dbReference type="AlphaFoldDB" id="A0A2U4FKQ6"/>
<evidence type="ECO:0000259" key="2">
    <source>
        <dbReference type="Pfam" id="PF25202"/>
    </source>
</evidence>
<dbReference type="PANTHER" id="PTHR35149">
    <property type="entry name" value="SLL5132 PROTEIN"/>
    <property type="match status" value="1"/>
</dbReference>
<accession>A0A2U4FKQ6</accession>
<gene>
    <name evidence="3" type="ORF">A966_02541</name>
</gene>
<dbReference type="EMBL" id="ALNZ01000010">
    <property type="protein sequence ID" value="EKV57971.1"/>
    <property type="molecule type" value="Genomic_DNA"/>
</dbReference>